<feature type="compositionally biased region" description="Basic and acidic residues" evidence="22">
    <location>
        <begin position="1294"/>
        <end position="1307"/>
    </location>
</feature>
<comment type="subcellular location">
    <subcellularLocation>
        <location evidence="3">Cytoplasm</location>
    </subcellularLocation>
    <subcellularLocation>
        <location evidence="2">Endosome</location>
    </subcellularLocation>
</comment>
<dbReference type="PANTHER" id="PTHR23167">
    <property type="entry name" value="CALPONIN HOMOLOGY DOMAIN-CONTAINING PROTEIN DDB_G0272472-RELATED"/>
    <property type="match status" value="1"/>
</dbReference>
<keyword evidence="6" id="KW-0963">Cytoplasm</keyword>
<dbReference type="CDD" id="cd22198">
    <property type="entry name" value="CH_MICAL_EHBP-like"/>
    <property type="match status" value="1"/>
</dbReference>
<evidence type="ECO:0000256" key="5">
    <source>
        <dbReference type="ARBA" id="ARBA00012709"/>
    </source>
</evidence>
<evidence type="ECO:0000259" key="24">
    <source>
        <dbReference type="PROSITE" id="PS50023"/>
    </source>
</evidence>
<evidence type="ECO:0000313" key="27">
    <source>
        <dbReference type="Proteomes" id="UP001163046"/>
    </source>
</evidence>
<keyword evidence="15" id="KW-0503">Monooxygenase</keyword>
<feature type="compositionally biased region" description="Basic and acidic residues" evidence="22">
    <location>
        <begin position="1241"/>
        <end position="1262"/>
    </location>
</feature>
<dbReference type="InterPro" id="IPR001715">
    <property type="entry name" value="CH_dom"/>
</dbReference>
<feature type="domain" description="Calponin-homology (CH)" evidence="23">
    <location>
        <begin position="515"/>
        <end position="621"/>
    </location>
</feature>
<keyword evidence="14 26" id="KW-0560">Oxidoreductase</keyword>
<dbReference type="FunFam" id="3.50.50.60:FF:000004">
    <property type="entry name" value="protein-methionine sulfoxide oxidase MICAL2 isoform X1"/>
    <property type="match status" value="1"/>
</dbReference>
<dbReference type="PROSITE" id="PS00478">
    <property type="entry name" value="LIM_DOMAIN_1"/>
    <property type="match status" value="1"/>
</dbReference>
<feature type="compositionally biased region" description="Basic and acidic residues" evidence="22">
    <location>
        <begin position="487"/>
        <end position="507"/>
    </location>
</feature>
<evidence type="ECO:0000256" key="12">
    <source>
        <dbReference type="ARBA" id="ARBA00022833"/>
    </source>
</evidence>
<keyword evidence="7" id="KW-0597">Phosphoprotein</keyword>
<dbReference type="GO" id="GO:0120501">
    <property type="term" value="F:F-actin monooxygenase activity"/>
    <property type="evidence" value="ECO:0007669"/>
    <property type="project" value="UniProtKB-EC"/>
</dbReference>
<dbReference type="OrthoDB" id="20799at2759"/>
<dbReference type="Pfam" id="PF00307">
    <property type="entry name" value="CH"/>
    <property type="match status" value="1"/>
</dbReference>
<keyword evidence="13" id="KW-0521">NADP</keyword>
<feature type="domain" description="LIM zinc-binding" evidence="24">
    <location>
        <begin position="735"/>
        <end position="802"/>
    </location>
</feature>
<organism evidence="26 27">
    <name type="scientific">Desmophyllum pertusum</name>
    <dbReference type="NCBI Taxonomy" id="174260"/>
    <lineage>
        <taxon>Eukaryota</taxon>
        <taxon>Metazoa</taxon>
        <taxon>Cnidaria</taxon>
        <taxon>Anthozoa</taxon>
        <taxon>Hexacorallia</taxon>
        <taxon>Scleractinia</taxon>
        <taxon>Caryophylliina</taxon>
        <taxon>Caryophylliidae</taxon>
        <taxon>Desmophyllum</taxon>
    </lineage>
</organism>
<feature type="domain" description="BMERB" evidence="25">
    <location>
        <begin position="1316"/>
        <end position="1462"/>
    </location>
</feature>
<evidence type="ECO:0000256" key="20">
    <source>
        <dbReference type="PROSITE-ProRule" id="PRU00125"/>
    </source>
</evidence>
<keyword evidence="18" id="KW-0009">Actin-binding</keyword>
<reference evidence="26" key="1">
    <citation type="submission" date="2023-01" db="EMBL/GenBank/DDBJ databases">
        <title>Genome assembly of the deep-sea coral Lophelia pertusa.</title>
        <authorList>
            <person name="Herrera S."/>
            <person name="Cordes E."/>
        </authorList>
    </citation>
    <scope>NUCLEOTIDE SEQUENCE</scope>
    <source>
        <strain evidence="26">USNM1676648</strain>
        <tissue evidence="26">Polyp</tissue>
    </source>
</reference>
<keyword evidence="11" id="KW-0274">FAD</keyword>
<feature type="compositionally biased region" description="Basic and acidic residues" evidence="22">
    <location>
        <begin position="1162"/>
        <end position="1189"/>
    </location>
</feature>
<feature type="compositionally biased region" description="Basic and acidic residues" evidence="22">
    <location>
        <begin position="944"/>
        <end position="960"/>
    </location>
</feature>
<evidence type="ECO:0000256" key="19">
    <source>
        <dbReference type="ARBA" id="ARBA00049522"/>
    </source>
</evidence>
<gene>
    <name evidence="26" type="primary">MICAL3_1</name>
    <name evidence="26" type="ORF">OS493_008115</name>
</gene>
<keyword evidence="17 21" id="KW-0175">Coiled coil</keyword>
<evidence type="ECO:0000256" key="11">
    <source>
        <dbReference type="ARBA" id="ARBA00022827"/>
    </source>
</evidence>
<keyword evidence="9 20" id="KW-0479">Metal-binding</keyword>
<evidence type="ECO:0000256" key="13">
    <source>
        <dbReference type="ARBA" id="ARBA00022857"/>
    </source>
</evidence>
<dbReference type="InterPro" id="IPR036872">
    <property type="entry name" value="CH_dom_sf"/>
</dbReference>
<protein>
    <recommendedName>
        <fullName evidence="5">F-actin monooxygenase</fullName>
        <ecNumber evidence="5">1.14.13.225</ecNumber>
    </recommendedName>
</protein>
<dbReference type="Pfam" id="PF12130">
    <property type="entry name" value="bMERB_dom"/>
    <property type="match status" value="1"/>
</dbReference>
<dbReference type="GO" id="GO:0003779">
    <property type="term" value="F:actin binding"/>
    <property type="evidence" value="ECO:0007669"/>
    <property type="project" value="UniProtKB-KW"/>
</dbReference>
<feature type="region of interest" description="Disordered" evidence="22">
    <location>
        <begin position="487"/>
        <end position="510"/>
    </location>
</feature>
<feature type="region of interest" description="Disordered" evidence="22">
    <location>
        <begin position="848"/>
        <end position="894"/>
    </location>
</feature>
<feature type="region of interest" description="Disordered" evidence="22">
    <location>
        <begin position="1086"/>
        <end position="1307"/>
    </location>
</feature>
<keyword evidence="10" id="KW-0967">Endosome</keyword>
<evidence type="ECO:0000256" key="3">
    <source>
        <dbReference type="ARBA" id="ARBA00004496"/>
    </source>
</evidence>
<dbReference type="Proteomes" id="UP001163046">
    <property type="component" value="Unassembled WGS sequence"/>
</dbReference>
<dbReference type="SMART" id="SM00132">
    <property type="entry name" value="LIM"/>
    <property type="match status" value="1"/>
</dbReference>
<evidence type="ECO:0000256" key="4">
    <source>
        <dbReference type="ARBA" id="ARBA00008223"/>
    </source>
</evidence>
<dbReference type="PROSITE" id="PS51848">
    <property type="entry name" value="BMERB"/>
    <property type="match status" value="1"/>
</dbReference>
<dbReference type="Gene3D" id="1.10.418.10">
    <property type="entry name" value="Calponin-like domain"/>
    <property type="match status" value="1"/>
</dbReference>
<sequence>MEVEDGFFKEEICTLTPDELFDAFLQSTNLSDTLDVFRKLCLSVDVNPRNHKTLYASLKSKLTSWKCKSLWTKIDKRVEHKDYKNRPCVKNKVLIIGAGPCGLRSAIESALLGAYVVVIEKRDRFSRNNVLHLWPFLIVDLKSLGAKKFFGQFCAGAIDHISIRRLQLILLKVSLLLGVQVYPKCGFLNLVEPTDAHGWRGTFDPPSHPLNKFDFDVVVGADGRRAALKGFKGKEFRGKLAIGITVNFVNRNSKEEARVEEISGVAFIFNQQFFQDLKDSTGIDLENIVYYKDETHYFVMCAKKKSLLQKGVIKKDFQDAYDLLQTNNVNHEKLLSYSREAANFSTNNQLPSMDFAVNHYQKEDVAMFDFTSLYHSEHAAKIYERRGRRLLALVVGDSLLEPFWPTGSGCARGFLGCFDAAWTMRGWGLGQEPLDLLAERDSIYRLLAQTTPENLSKNFAEYGINPVTRYPNLNKSSVSQNRVKHLFDNKDGPIDEKDGSEPMDTSKDLGPIEGGVNARMLLKWCQEQTKKYKNVKINDMSSSWRSGLGFCAIIHRYRPDLIEYSSLSPKEHLANNQLAFDVAEEHLGIPPQISASEMAMKEVPDRLMIVSYVSQYHEVFKNETPAEKSTELREFRAKSPLSKLSLLTRVSRRTHKEKRRNEETIDTVNKRRKPLVSKENEVPMDTSPAVKDSIQAPPVTTGKASNRISALASQVFGPTTDGKKNNVPSVKDSSGQCFFCNRRVYLMERLSAEGHFFHRECFLCENCGCTLRLGTYSYIHPSSDHDKGHFLCHLHYDQLLYKMQEEPADEEEVSAKGRPKLLKSKSAVPETLFKNVEFSIQPDAEKPVSYKAKGDTGAEMNGYHDGHKTVDEEKDDRRRGKHERSNSFGKYKRLEARPLRRSSIASVRKSDATVRDRGEGYTFNDGLDEIGDNRKRSVQPLKMPSREEVRKFEVERERRPGTPGAPFDVTKGMAVDISMGETPPSERKKKGEEDRQSVIDAVKTAAAGKSWVKRQESQEGMVQKLGTLERKKAKSRRAMYPPLSMFFNPDDKDTQEALEGIGQVANGTERNPQYKMRLKVVDISLDDDVPAPPADKKAAGQAKPGPGPKTVSMATKNEPTSPPRSPTSPTSPSYRKPPEGSLVASRAARLTNLIANDYRPLTVKDKWAEREERKKPSPVKDDAAKKLEKEEEEPEPAGSPDAQRRSLPRVPKEQPFHSTKETTKIVHRKQTGRPRFHFGKVKKEDGISTPEKEALKQTKEEDGLFSDSSEEEFISDGSPKLQRTNAKRFGKGRRNTEMPDDKLKRREQAKIRSAMKQRESKRLRNAQSIQRELEEMTVKQAYLEQEGVVVEKALRSGNKTGPEEQQLMLQWFKLVNRKNALIRYESELVIQANSIQLEDQQGRLEQEIRELLMKDDPRKDDNRTIQKKTKQLVDIVEQRNALVELLDEERKREQEEDKLFDSMIEAKGFITTV</sequence>
<evidence type="ECO:0000313" key="26">
    <source>
        <dbReference type="EMBL" id="KAJ7337948.1"/>
    </source>
</evidence>
<evidence type="ECO:0000259" key="23">
    <source>
        <dbReference type="PROSITE" id="PS50021"/>
    </source>
</evidence>
<evidence type="ECO:0000256" key="16">
    <source>
        <dbReference type="ARBA" id="ARBA00023038"/>
    </source>
</evidence>
<evidence type="ECO:0000256" key="9">
    <source>
        <dbReference type="ARBA" id="ARBA00022723"/>
    </source>
</evidence>
<dbReference type="EC" id="1.14.13.225" evidence="5"/>
<evidence type="ECO:0000256" key="10">
    <source>
        <dbReference type="ARBA" id="ARBA00022753"/>
    </source>
</evidence>
<evidence type="ECO:0000256" key="2">
    <source>
        <dbReference type="ARBA" id="ARBA00004177"/>
    </source>
</evidence>
<dbReference type="PROSITE" id="PS50023">
    <property type="entry name" value="LIM_DOMAIN_2"/>
    <property type="match status" value="1"/>
</dbReference>
<evidence type="ECO:0000256" key="1">
    <source>
        <dbReference type="ARBA" id="ARBA00001974"/>
    </source>
</evidence>
<dbReference type="SMART" id="SM01203">
    <property type="entry name" value="DUF3585"/>
    <property type="match status" value="1"/>
</dbReference>
<evidence type="ECO:0000256" key="8">
    <source>
        <dbReference type="ARBA" id="ARBA00022630"/>
    </source>
</evidence>
<evidence type="ECO:0000256" key="17">
    <source>
        <dbReference type="ARBA" id="ARBA00023054"/>
    </source>
</evidence>
<dbReference type="SMART" id="SM00033">
    <property type="entry name" value="CH"/>
    <property type="match status" value="1"/>
</dbReference>
<comment type="cofactor">
    <cofactor evidence="1">
        <name>FAD</name>
        <dbReference type="ChEBI" id="CHEBI:57692"/>
    </cofactor>
</comment>
<feature type="compositionally biased region" description="Basic and acidic residues" evidence="22">
    <location>
        <begin position="984"/>
        <end position="996"/>
    </location>
</feature>
<accession>A0A9W9YI91</accession>
<dbReference type="InterPro" id="IPR036188">
    <property type="entry name" value="FAD/NAD-bd_sf"/>
</dbReference>
<keyword evidence="16 20" id="KW-0440">LIM domain</keyword>
<feature type="coiled-coil region" evidence="21">
    <location>
        <begin position="1394"/>
        <end position="1458"/>
    </location>
</feature>
<keyword evidence="27" id="KW-1185">Reference proteome</keyword>
<evidence type="ECO:0000256" key="6">
    <source>
        <dbReference type="ARBA" id="ARBA00022490"/>
    </source>
</evidence>
<feature type="region of interest" description="Disordered" evidence="22">
    <location>
        <begin position="677"/>
        <end position="703"/>
    </location>
</feature>
<evidence type="ECO:0000256" key="22">
    <source>
        <dbReference type="SAM" id="MobiDB-lite"/>
    </source>
</evidence>
<name>A0A9W9YI91_9CNID</name>
<evidence type="ECO:0000259" key="25">
    <source>
        <dbReference type="PROSITE" id="PS51848"/>
    </source>
</evidence>
<dbReference type="InterPro" id="IPR050540">
    <property type="entry name" value="F-actin_Monoox_Mical"/>
</dbReference>
<dbReference type="PANTHER" id="PTHR23167:SF54">
    <property type="entry name" value="[F-ACTIN]-MONOOXYGENASE MICAL"/>
    <property type="match status" value="1"/>
</dbReference>
<comment type="catalytic activity">
    <reaction evidence="19">
        <text>L-methionyl-[F-actin] + NADPH + O2 + H(+) = L-methionyl-(R)-S-oxide-[F-actin] + NADP(+) + H2O</text>
        <dbReference type="Rhea" id="RHEA:51308"/>
        <dbReference type="Rhea" id="RHEA-COMP:12953"/>
        <dbReference type="Rhea" id="RHEA-COMP:12956"/>
        <dbReference type="ChEBI" id="CHEBI:15377"/>
        <dbReference type="ChEBI" id="CHEBI:15378"/>
        <dbReference type="ChEBI" id="CHEBI:15379"/>
        <dbReference type="ChEBI" id="CHEBI:16044"/>
        <dbReference type="ChEBI" id="CHEBI:45764"/>
        <dbReference type="ChEBI" id="CHEBI:57783"/>
        <dbReference type="ChEBI" id="CHEBI:58349"/>
        <dbReference type="EC" id="1.14.13.225"/>
    </reaction>
</comment>
<dbReference type="SUPFAM" id="SSF57716">
    <property type="entry name" value="Glucocorticoid receptor-like (DNA-binding domain)"/>
    <property type="match status" value="1"/>
</dbReference>
<evidence type="ECO:0000256" key="7">
    <source>
        <dbReference type="ARBA" id="ARBA00022553"/>
    </source>
</evidence>
<evidence type="ECO:0000256" key="18">
    <source>
        <dbReference type="ARBA" id="ARBA00023203"/>
    </source>
</evidence>
<dbReference type="EMBL" id="MU827780">
    <property type="protein sequence ID" value="KAJ7337948.1"/>
    <property type="molecule type" value="Genomic_DNA"/>
</dbReference>
<dbReference type="SUPFAM" id="SSF47576">
    <property type="entry name" value="Calponin-homology domain, CH-domain"/>
    <property type="match status" value="1"/>
</dbReference>
<proteinExistence type="inferred from homology"/>
<feature type="coiled-coil region" evidence="21">
    <location>
        <begin position="1316"/>
        <end position="1346"/>
    </location>
</feature>
<evidence type="ECO:0000256" key="15">
    <source>
        <dbReference type="ARBA" id="ARBA00023033"/>
    </source>
</evidence>
<dbReference type="SUPFAM" id="SSF51905">
    <property type="entry name" value="FAD/NAD(P)-binding domain"/>
    <property type="match status" value="1"/>
</dbReference>
<dbReference type="Gene3D" id="2.10.110.10">
    <property type="entry name" value="Cysteine Rich Protein"/>
    <property type="match status" value="1"/>
</dbReference>
<feature type="compositionally biased region" description="Basic residues" evidence="22">
    <location>
        <begin position="1225"/>
        <end position="1240"/>
    </location>
</feature>
<feature type="compositionally biased region" description="Basic and acidic residues" evidence="22">
    <location>
        <begin position="848"/>
        <end position="878"/>
    </location>
</feature>
<keyword evidence="8" id="KW-0285">Flavoprotein</keyword>
<comment type="caution">
    <text evidence="26">The sequence shown here is derived from an EMBL/GenBank/DDBJ whole genome shotgun (WGS) entry which is preliminary data.</text>
</comment>
<feature type="region of interest" description="Disordered" evidence="22">
    <location>
        <begin position="1029"/>
        <end position="1052"/>
    </location>
</feature>
<dbReference type="PROSITE" id="PS50021">
    <property type="entry name" value="CH"/>
    <property type="match status" value="1"/>
</dbReference>
<feature type="region of interest" description="Disordered" evidence="22">
    <location>
        <begin position="931"/>
        <end position="996"/>
    </location>
</feature>
<dbReference type="Gene3D" id="3.50.50.60">
    <property type="entry name" value="FAD/NAD(P)-binding domain"/>
    <property type="match status" value="1"/>
</dbReference>
<dbReference type="GO" id="GO:0005768">
    <property type="term" value="C:endosome"/>
    <property type="evidence" value="ECO:0007669"/>
    <property type="project" value="UniProtKB-SubCell"/>
</dbReference>
<evidence type="ECO:0000256" key="14">
    <source>
        <dbReference type="ARBA" id="ARBA00023002"/>
    </source>
</evidence>
<dbReference type="InterPro" id="IPR001781">
    <property type="entry name" value="Znf_LIM"/>
</dbReference>
<keyword evidence="12 20" id="KW-0862">Zinc</keyword>
<dbReference type="Pfam" id="PF25413">
    <property type="entry name" value="Rossman_Mical"/>
    <property type="match status" value="1"/>
</dbReference>
<dbReference type="FunFam" id="1.10.418.10:FF:000023">
    <property type="entry name" value="EH domain-binding protein 1 isoform X1"/>
    <property type="match status" value="1"/>
</dbReference>
<comment type="similarity">
    <text evidence="4">Belongs to the Mical family.</text>
</comment>
<evidence type="ECO:0000256" key="21">
    <source>
        <dbReference type="SAM" id="Coils"/>
    </source>
</evidence>
<dbReference type="InterPro" id="IPR057494">
    <property type="entry name" value="Rossman_Mical"/>
</dbReference>
<dbReference type="GO" id="GO:0046872">
    <property type="term" value="F:metal ion binding"/>
    <property type="evidence" value="ECO:0007669"/>
    <property type="project" value="UniProtKB-KW"/>
</dbReference>
<dbReference type="InterPro" id="IPR022735">
    <property type="entry name" value="bMERB_dom"/>
</dbReference>
<feature type="compositionally biased region" description="Basic and acidic residues" evidence="22">
    <location>
        <begin position="1210"/>
        <end position="1224"/>
    </location>
</feature>